<dbReference type="GO" id="GO:0005886">
    <property type="term" value="C:plasma membrane"/>
    <property type="evidence" value="ECO:0007669"/>
    <property type="project" value="UniProtKB-SubCell"/>
</dbReference>
<evidence type="ECO:0000256" key="3">
    <source>
        <dbReference type="ARBA" id="ARBA00022475"/>
    </source>
</evidence>
<evidence type="ECO:0000259" key="10">
    <source>
        <dbReference type="Pfam" id="PF04290"/>
    </source>
</evidence>
<dbReference type="PANTHER" id="PTHR35011">
    <property type="entry name" value="2,3-DIKETO-L-GULONATE TRAP TRANSPORTER SMALL PERMEASE PROTEIN YIAM"/>
    <property type="match status" value="1"/>
</dbReference>
<gene>
    <name evidence="11" type="ORF">SAMN05421736_10195</name>
</gene>
<evidence type="ECO:0000313" key="11">
    <source>
        <dbReference type="EMBL" id="SDX99294.1"/>
    </source>
</evidence>
<evidence type="ECO:0000256" key="5">
    <source>
        <dbReference type="ARBA" id="ARBA00022692"/>
    </source>
</evidence>
<keyword evidence="5 9" id="KW-0812">Transmembrane</keyword>
<evidence type="ECO:0000256" key="7">
    <source>
        <dbReference type="ARBA" id="ARBA00023136"/>
    </source>
</evidence>
<dbReference type="Proteomes" id="UP000198935">
    <property type="component" value="Unassembled WGS sequence"/>
</dbReference>
<keyword evidence="7 9" id="KW-0472">Membrane</keyword>
<keyword evidence="12" id="KW-1185">Reference proteome</keyword>
<feature type="transmembrane region" description="Helical" evidence="9">
    <location>
        <begin position="134"/>
        <end position="155"/>
    </location>
</feature>
<feature type="transmembrane region" description="Helical" evidence="9">
    <location>
        <begin position="21"/>
        <end position="44"/>
    </location>
</feature>
<feature type="transmembrane region" description="Helical" evidence="9">
    <location>
        <begin position="50"/>
        <end position="71"/>
    </location>
</feature>
<evidence type="ECO:0000256" key="2">
    <source>
        <dbReference type="ARBA" id="ARBA00022448"/>
    </source>
</evidence>
<dbReference type="GO" id="GO:0022857">
    <property type="term" value="F:transmembrane transporter activity"/>
    <property type="evidence" value="ECO:0007669"/>
    <property type="project" value="TreeGrafter"/>
</dbReference>
<evidence type="ECO:0000313" key="12">
    <source>
        <dbReference type="Proteomes" id="UP000198935"/>
    </source>
</evidence>
<protein>
    <submittedName>
        <fullName evidence="11">TRAP-type C4-dicarboxylate transport system, small permease component</fullName>
    </submittedName>
</protein>
<evidence type="ECO:0000256" key="1">
    <source>
        <dbReference type="ARBA" id="ARBA00004429"/>
    </source>
</evidence>
<dbReference type="PANTHER" id="PTHR35011:SF2">
    <property type="entry name" value="2,3-DIKETO-L-GULONATE TRAP TRANSPORTER SMALL PERMEASE PROTEIN YIAM"/>
    <property type="match status" value="1"/>
</dbReference>
<name>A0A1H3G9X8_9BACI</name>
<evidence type="ECO:0000256" key="8">
    <source>
        <dbReference type="ARBA" id="ARBA00038436"/>
    </source>
</evidence>
<dbReference type="AlphaFoldDB" id="A0A1H3G9X8"/>
<keyword evidence="4" id="KW-0997">Cell inner membrane</keyword>
<keyword evidence="6 9" id="KW-1133">Transmembrane helix</keyword>
<dbReference type="InterPro" id="IPR007387">
    <property type="entry name" value="TRAP_DctQ"/>
</dbReference>
<dbReference type="OrthoDB" id="9815614at2"/>
<dbReference type="Pfam" id="PF04290">
    <property type="entry name" value="DctQ"/>
    <property type="match status" value="1"/>
</dbReference>
<evidence type="ECO:0000256" key="9">
    <source>
        <dbReference type="SAM" id="Phobius"/>
    </source>
</evidence>
<proteinExistence type="inferred from homology"/>
<organism evidence="11 12">
    <name type="scientific">Evansella caseinilytica</name>
    <dbReference type="NCBI Taxonomy" id="1503961"/>
    <lineage>
        <taxon>Bacteria</taxon>
        <taxon>Bacillati</taxon>
        <taxon>Bacillota</taxon>
        <taxon>Bacilli</taxon>
        <taxon>Bacillales</taxon>
        <taxon>Bacillaceae</taxon>
        <taxon>Evansella</taxon>
    </lineage>
</organism>
<dbReference type="EMBL" id="FNPI01000001">
    <property type="protein sequence ID" value="SDX99294.1"/>
    <property type="molecule type" value="Genomic_DNA"/>
</dbReference>
<comment type="subcellular location">
    <subcellularLocation>
        <location evidence="1">Cell inner membrane</location>
        <topology evidence="1">Multi-pass membrane protein</topology>
    </subcellularLocation>
</comment>
<keyword evidence="2" id="KW-0813">Transport</keyword>
<keyword evidence="3" id="KW-1003">Cell membrane</keyword>
<reference evidence="12" key="1">
    <citation type="submission" date="2016-10" db="EMBL/GenBank/DDBJ databases">
        <authorList>
            <person name="Varghese N."/>
            <person name="Submissions S."/>
        </authorList>
    </citation>
    <scope>NUCLEOTIDE SEQUENCE [LARGE SCALE GENOMIC DNA]</scope>
    <source>
        <strain evidence="12">SP</strain>
    </source>
</reference>
<evidence type="ECO:0000256" key="4">
    <source>
        <dbReference type="ARBA" id="ARBA00022519"/>
    </source>
</evidence>
<dbReference type="STRING" id="1503961.SAMN05421736_10195"/>
<sequence>MSQGATILQKARITWINFEGFITRVLLIMLVAIVFMEVILRSIFNAPTTWSVGVAQLIFIWVVFLGANRALRENAHVGIDALTNLLPRKLQAYLEIVAQTFILVFLIGMVYYGFSMTFSNTGRIISGTSISYHYITLAIPAGGLLMSITACAKLMRLIKNVSKNE</sequence>
<feature type="transmembrane region" description="Helical" evidence="9">
    <location>
        <begin position="92"/>
        <end position="114"/>
    </location>
</feature>
<dbReference type="InterPro" id="IPR055348">
    <property type="entry name" value="DctQ"/>
</dbReference>
<comment type="similarity">
    <text evidence="8">Belongs to the TRAP transporter small permease family.</text>
</comment>
<dbReference type="GO" id="GO:0015740">
    <property type="term" value="P:C4-dicarboxylate transport"/>
    <property type="evidence" value="ECO:0007669"/>
    <property type="project" value="TreeGrafter"/>
</dbReference>
<accession>A0A1H3G9X8</accession>
<evidence type="ECO:0000256" key="6">
    <source>
        <dbReference type="ARBA" id="ARBA00022989"/>
    </source>
</evidence>
<feature type="domain" description="Tripartite ATP-independent periplasmic transporters DctQ component" evidence="10">
    <location>
        <begin position="30"/>
        <end position="159"/>
    </location>
</feature>